<organism evidence="9 10">
    <name type="scientific">Candidatus Micrarchaeum acidiphilum ARMAN-2</name>
    <dbReference type="NCBI Taxonomy" id="425595"/>
    <lineage>
        <taxon>Archaea</taxon>
        <taxon>Candidatus Micrarchaeota</taxon>
        <taxon>Candidatus Micrarchaeia</taxon>
        <taxon>Candidatus Micrarchaeales</taxon>
        <taxon>Candidatus Micrarchaeaceae</taxon>
        <taxon>Candidatus Micrarchaeum</taxon>
    </lineage>
</organism>
<keyword evidence="3 6" id="KW-0067">ATP-binding</keyword>
<dbReference type="Gene3D" id="3.30.1360.30">
    <property type="entry name" value="GAD-like domain"/>
    <property type="match status" value="1"/>
</dbReference>
<protein>
    <recommendedName>
        <fullName evidence="6">Glutamyl-tRNA(Gln) amidotransferase subunit E</fullName>
        <shortName evidence="6">Glu-ADT subunit E</shortName>
        <ecNumber evidence="6">6.3.5.-</ecNumber>
    </recommendedName>
</protein>
<evidence type="ECO:0000256" key="2">
    <source>
        <dbReference type="ARBA" id="ARBA00022741"/>
    </source>
</evidence>
<dbReference type="InterPro" id="IPR003789">
    <property type="entry name" value="Asn/Gln_tRNA_amidoTrase-B-like"/>
</dbReference>
<comment type="function">
    <text evidence="6">Allows the formation of correctly charged Gln-tRNA(Gln) through the transamidation of misacylated Glu-tRNA(Gln) in organisms which lack glutaminyl-tRNA synthetase. The reaction takes place in the presence of glutamine and ATP through an activated gamma-phospho-Glu-tRNA(Gln). The GatDE system is specific for glutamate and does not act on aspartate.</text>
</comment>
<evidence type="ECO:0000259" key="8">
    <source>
        <dbReference type="SMART" id="SM00845"/>
    </source>
</evidence>
<dbReference type="SUPFAM" id="SSF55931">
    <property type="entry name" value="Glutamine synthetase/guanido kinase"/>
    <property type="match status" value="1"/>
</dbReference>
<dbReference type="InterPro" id="IPR004414">
    <property type="entry name" value="GatE"/>
</dbReference>
<evidence type="ECO:0000256" key="7">
    <source>
        <dbReference type="SAM" id="Coils"/>
    </source>
</evidence>
<dbReference type="AlphaFoldDB" id="C7DG77"/>
<dbReference type="InterPro" id="IPR006075">
    <property type="entry name" value="Asn/Gln-tRNA_Trfase_suB/E_cat"/>
</dbReference>
<dbReference type="NCBIfam" id="TIGR00134">
    <property type="entry name" value="gatE_arch"/>
    <property type="match status" value="1"/>
</dbReference>
<comment type="catalytic activity">
    <reaction evidence="5 6">
        <text>L-glutamyl-tRNA(Gln) + L-glutamine + ATP + H2O = L-glutaminyl-tRNA(Gln) + L-glutamate + ADP + phosphate + H(+)</text>
        <dbReference type="Rhea" id="RHEA:17521"/>
        <dbReference type="Rhea" id="RHEA-COMP:9681"/>
        <dbReference type="Rhea" id="RHEA-COMP:9684"/>
        <dbReference type="ChEBI" id="CHEBI:15377"/>
        <dbReference type="ChEBI" id="CHEBI:15378"/>
        <dbReference type="ChEBI" id="CHEBI:29985"/>
        <dbReference type="ChEBI" id="CHEBI:30616"/>
        <dbReference type="ChEBI" id="CHEBI:43474"/>
        <dbReference type="ChEBI" id="CHEBI:58359"/>
        <dbReference type="ChEBI" id="CHEBI:78520"/>
        <dbReference type="ChEBI" id="CHEBI:78521"/>
        <dbReference type="ChEBI" id="CHEBI:456216"/>
    </reaction>
</comment>
<dbReference type="GO" id="GO:0005737">
    <property type="term" value="C:cytoplasm"/>
    <property type="evidence" value="ECO:0007669"/>
    <property type="project" value="InterPro"/>
</dbReference>
<dbReference type="InterPro" id="IPR014746">
    <property type="entry name" value="Gln_synth/guanido_kin_cat_dom"/>
</dbReference>
<dbReference type="InterPro" id="IPR018027">
    <property type="entry name" value="Asn/Gln_amidotransferase"/>
</dbReference>
<feature type="coiled-coil region" evidence="7">
    <location>
        <begin position="460"/>
        <end position="487"/>
    </location>
</feature>
<dbReference type="InterPro" id="IPR017959">
    <property type="entry name" value="Asn/Gln-tRNA_amidoTrfase_suB/E"/>
</dbReference>
<evidence type="ECO:0000256" key="5">
    <source>
        <dbReference type="ARBA" id="ARBA00047913"/>
    </source>
</evidence>
<evidence type="ECO:0000256" key="4">
    <source>
        <dbReference type="ARBA" id="ARBA00022917"/>
    </source>
</evidence>
<dbReference type="GO" id="GO:0070681">
    <property type="term" value="P:glutaminyl-tRNAGln biosynthesis via transamidation"/>
    <property type="evidence" value="ECO:0007669"/>
    <property type="project" value="TreeGrafter"/>
</dbReference>
<name>C7DG77_MICA2</name>
<dbReference type="SUPFAM" id="SSF89095">
    <property type="entry name" value="GatB/YqeY motif"/>
    <property type="match status" value="1"/>
</dbReference>
<dbReference type="PANTHER" id="PTHR11659">
    <property type="entry name" value="GLUTAMYL-TRNA GLN AMIDOTRANSFERASE SUBUNIT B MITOCHONDRIAL AND PROKARYOTIC PET112-RELATED"/>
    <property type="match status" value="1"/>
</dbReference>
<keyword evidence="10" id="KW-1185">Reference proteome</keyword>
<dbReference type="GO" id="GO:0004812">
    <property type="term" value="F:aminoacyl-tRNA ligase activity"/>
    <property type="evidence" value="ECO:0007669"/>
    <property type="project" value="InterPro"/>
</dbReference>
<evidence type="ECO:0000256" key="3">
    <source>
        <dbReference type="ARBA" id="ARBA00022840"/>
    </source>
</evidence>
<dbReference type="InterPro" id="IPR004115">
    <property type="entry name" value="GAD-like_sf"/>
</dbReference>
<dbReference type="InterPro" id="IPR042114">
    <property type="entry name" value="GatB_C_1"/>
</dbReference>
<dbReference type="Proteomes" id="UP000332487">
    <property type="component" value="Unassembled WGS sequence"/>
</dbReference>
<dbReference type="Pfam" id="PF02637">
    <property type="entry name" value="GatB_Yqey"/>
    <property type="match status" value="1"/>
</dbReference>
<evidence type="ECO:0000256" key="1">
    <source>
        <dbReference type="ARBA" id="ARBA00022598"/>
    </source>
</evidence>
<dbReference type="NCBIfam" id="NF003107">
    <property type="entry name" value="PRK04028.1"/>
    <property type="match status" value="1"/>
</dbReference>
<feature type="domain" description="Asn/Gln amidotransferase" evidence="8">
    <location>
        <begin position="497"/>
        <end position="611"/>
    </location>
</feature>
<evidence type="ECO:0000313" key="9">
    <source>
        <dbReference type="EMBL" id="EET90405.1"/>
    </source>
</evidence>
<dbReference type="EC" id="6.3.5.-" evidence="6"/>
<evidence type="ECO:0000313" key="10">
    <source>
        <dbReference type="Proteomes" id="UP000332487"/>
    </source>
</evidence>
<comment type="subunit">
    <text evidence="6">Heterodimer of GatD and GatE.</text>
</comment>
<dbReference type="GO" id="GO:0006412">
    <property type="term" value="P:translation"/>
    <property type="evidence" value="ECO:0007669"/>
    <property type="project" value="UniProtKB-UniRule"/>
</dbReference>
<dbReference type="Pfam" id="PF02934">
    <property type="entry name" value="GatB_N"/>
    <property type="match status" value="1"/>
</dbReference>
<keyword evidence="7" id="KW-0175">Coiled coil</keyword>
<dbReference type="SMART" id="SM00845">
    <property type="entry name" value="GatB_Yqey"/>
    <property type="match status" value="1"/>
</dbReference>
<dbReference type="HAMAP" id="MF_00588">
    <property type="entry name" value="GatE"/>
    <property type="match status" value="1"/>
</dbReference>
<dbReference type="EMBL" id="GG697237">
    <property type="protein sequence ID" value="EET90405.1"/>
    <property type="molecule type" value="Genomic_DNA"/>
</dbReference>
<keyword evidence="1 6" id="KW-0436">Ligase</keyword>
<evidence type="ECO:0000256" key="6">
    <source>
        <dbReference type="HAMAP-Rule" id="MF_00588"/>
    </source>
</evidence>
<dbReference type="GO" id="GO:0005524">
    <property type="term" value="F:ATP binding"/>
    <property type="evidence" value="ECO:0007669"/>
    <property type="project" value="UniProtKB-KW"/>
</dbReference>
<dbReference type="GO" id="GO:0050567">
    <property type="term" value="F:glutaminyl-tRNA synthase (glutamine-hydrolyzing) activity"/>
    <property type="evidence" value="ECO:0007669"/>
    <property type="project" value="UniProtKB-UniRule"/>
</dbReference>
<reference evidence="9 10" key="1">
    <citation type="journal article" date="2009" name="Genome Biol.">
        <title>Community-wide analysis of microbial genome sequence signatures.</title>
        <authorList>
            <person name="Dick G.J."/>
            <person name="Andersson A.F."/>
            <person name="Baker B.J."/>
            <person name="Simmons S.L."/>
            <person name="Thomas B.C."/>
            <person name="Yelton A.P."/>
            <person name="Banfield J.F."/>
        </authorList>
    </citation>
    <scope>NUCLEOTIDE SEQUENCE [LARGE SCALE GENOMIC DNA]</scope>
    <source>
        <strain evidence="9">ARMAN-2</strain>
    </source>
</reference>
<dbReference type="InterPro" id="IPR029351">
    <property type="entry name" value="GAD_dom"/>
</dbReference>
<dbReference type="Gene3D" id="1.10.150.380">
    <property type="entry name" value="GatB domain, N-terminal subdomain"/>
    <property type="match status" value="1"/>
</dbReference>
<accession>C7DG77</accession>
<dbReference type="SUPFAM" id="SSF55261">
    <property type="entry name" value="GAD domain-like"/>
    <property type="match status" value="1"/>
</dbReference>
<keyword evidence="4 6" id="KW-0648">Protein biosynthesis</keyword>
<dbReference type="Pfam" id="PF02938">
    <property type="entry name" value="GAD"/>
    <property type="match status" value="1"/>
</dbReference>
<comment type="similarity">
    <text evidence="6">Belongs to the GatB/GatE family. GatE subfamily.</text>
</comment>
<keyword evidence="2 6" id="KW-0547">Nucleotide-binding</keyword>
<reference evidence="9 10" key="2">
    <citation type="journal article" date="2010" name="Proc. Natl. Acad. Sci. U.S.A.">
        <title>Enigmatic, ultrasmall, uncultivated Archaea.</title>
        <authorList>
            <person name="Baker B.J."/>
            <person name="Comolli L.R."/>
            <person name="Dick G.J."/>
            <person name="Hauser L.J."/>
            <person name="Hyatt D."/>
            <person name="Dill B.D."/>
            <person name="Land M.L."/>
            <person name="Verberkmoes N.C."/>
            <person name="Hettich R.L."/>
            <person name="Banfield J.F."/>
        </authorList>
    </citation>
    <scope>NUCLEOTIDE SEQUENCE [LARGE SCALE GENOMIC DNA]</scope>
    <source>
        <strain evidence="9">ARMAN-2</strain>
    </source>
</reference>
<gene>
    <name evidence="6" type="primary">gatE</name>
    <name evidence="9" type="ORF">UNLARM2_0082</name>
</gene>
<proteinExistence type="inferred from homology"/>
<dbReference type="PANTHER" id="PTHR11659:SF2">
    <property type="entry name" value="GLUTAMYL-TRNA(GLN) AMIDOTRANSFERASE SUBUNIT E"/>
    <property type="match status" value="1"/>
</dbReference>
<sequence length="639" mass="69900">MQEAKAQANQKANGEKNDSFFEGIGFKCGLEVHQRLLTSEKLFCGCSAGQDQDSELYTIERYQRAVAGELGSLDRAALFEELKKKKFIYHIFDRKTCLVDIDEEPPKEMNADALSIAISVASALNMHILDELEPMRKEVVDGSNPTAFQRTTVVGIDGFLDVGGSRIDIPMLSLEEESSGIRASSDSEIAYDTDRVGIPLVEIDTGPTIKSPTEAKAVALYIGMLLRLTMRVQRGIGTIRQDVNVSVRGGARIEIKGLQDLDNMDKFVENEVSRQLALIEISKELARRKATVDEDIVDVSGVFKGTKAKILSQTPGSAIIAIGLRGFKGMLGKEVNPGRRLGTEISDYAKMGGVKGLMHGDENLAGYGISDSEIAELEKQLSISEKDSFMLIAARHETAYKSMAVAAERARQAIKGVPEETRAAINDGKFQTRFIRPLPGGARMYPETDARPVRITDKLLGAAEASAPSVEREMQKLESELKSRELARQLLMSPRLPVYKAVTTETKADKEFVANFLIQKLTELRRSGVNIDNVSEGQIVGIFALYASRGLTKNGVEEVFKLSASGKTGTASELAEENGLKRISGERLKKLVAEASAGSKRPESELIKEIMSRYRLVVDGQEVRDVISGHDKSPHKGAS</sequence>
<dbReference type="GO" id="GO:0016740">
    <property type="term" value="F:transferase activity"/>
    <property type="evidence" value="ECO:0007669"/>
    <property type="project" value="UniProtKB-KW"/>
</dbReference>